<protein>
    <submittedName>
        <fullName evidence="2">Uncharacterized protein</fullName>
    </submittedName>
</protein>
<feature type="region of interest" description="Disordered" evidence="1">
    <location>
        <begin position="30"/>
        <end position="51"/>
    </location>
</feature>
<comment type="caution">
    <text evidence="2">The sequence shown here is derived from an EMBL/GenBank/DDBJ whole genome shotgun (WGS) entry which is preliminary data.</text>
</comment>
<gene>
    <name evidence="2" type="ORF">FisN_26Hu148</name>
</gene>
<organism evidence="2 3">
    <name type="scientific">Fistulifera solaris</name>
    <name type="common">Oleaginous diatom</name>
    <dbReference type="NCBI Taxonomy" id="1519565"/>
    <lineage>
        <taxon>Eukaryota</taxon>
        <taxon>Sar</taxon>
        <taxon>Stramenopiles</taxon>
        <taxon>Ochrophyta</taxon>
        <taxon>Bacillariophyta</taxon>
        <taxon>Bacillariophyceae</taxon>
        <taxon>Bacillariophycidae</taxon>
        <taxon>Naviculales</taxon>
        <taxon>Naviculaceae</taxon>
        <taxon>Fistulifera</taxon>
    </lineage>
</organism>
<evidence type="ECO:0000313" key="3">
    <source>
        <dbReference type="Proteomes" id="UP000198406"/>
    </source>
</evidence>
<dbReference type="AlphaFoldDB" id="A0A1Z5JY82"/>
<dbReference type="Proteomes" id="UP000198406">
    <property type="component" value="Unassembled WGS sequence"/>
</dbReference>
<evidence type="ECO:0000313" key="2">
    <source>
        <dbReference type="EMBL" id="GAX18846.1"/>
    </source>
</evidence>
<name>A0A1Z5JY82_FISSO</name>
<reference evidence="2 3" key="1">
    <citation type="journal article" date="2015" name="Plant Cell">
        <title>Oil accumulation by the oleaginous diatom Fistulifera solaris as revealed by the genome and transcriptome.</title>
        <authorList>
            <person name="Tanaka T."/>
            <person name="Maeda Y."/>
            <person name="Veluchamy A."/>
            <person name="Tanaka M."/>
            <person name="Abida H."/>
            <person name="Marechal E."/>
            <person name="Bowler C."/>
            <person name="Muto M."/>
            <person name="Sunaga Y."/>
            <person name="Tanaka M."/>
            <person name="Yoshino T."/>
            <person name="Taniguchi T."/>
            <person name="Fukuda Y."/>
            <person name="Nemoto M."/>
            <person name="Matsumoto M."/>
            <person name="Wong P.S."/>
            <person name="Aburatani S."/>
            <person name="Fujibuchi W."/>
        </authorList>
    </citation>
    <scope>NUCLEOTIDE SEQUENCE [LARGE SCALE GENOMIC DNA]</scope>
    <source>
        <strain evidence="2 3">JPCC DA0580</strain>
    </source>
</reference>
<proteinExistence type="predicted"/>
<accession>A0A1Z5JY82</accession>
<dbReference type="InParanoid" id="A0A1Z5JY82"/>
<dbReference type="EMBL" id="BDSP01000132">
    <property type="protein sequence ID" value="GAX18846.1"/>
    <property type="molecule type" value="Genomic_DNA"/>
</dbReference>
<feature type="compositionally biased region" description="Acidic residues" evidence="1">
    <location>
        <begin position="38"/>
        <end position="50"/>
    </location>
</feature>
<evidence type="ECO:0000256" key="1">
    <source>
        <dbReference type="SAM" id="MobiDB-lite"/>
    </source>
</evidence>
<keyword evidence="3" id="KW-1185">Reference proteome</keyword>
<sequence length="283" mass="31934">MSRDIDETGLLLGRIPSRLLTPQQIPCWKLDDPFNDDHENEDDYNDDSDDAPTYQLLRKPVSLKEFHDHGKGVVIWRNNDTLTYVTTNGGNDAPCDPRRALSMKFVDDGLSLYITGNTDEAVADTVAYFLSCDSKESCIKVSTRNPHRYSLEPTVVRSQCLQRILEATNRVILTEMTLSVEQSIILATQPQPLHLTLDRCSFEDEGTAFMDALESRSTVFGSLSLEYSSFSDDSWKRLVQISKIGHLKSSEMINEGLDLLPFSAKADSLEYEIQGKALSYHRK</sequence>